<dbReference type="NCBIfam" id="TIGR04183">
    <property type="entry name" value="Por_Secre_tail"/>
    <property type="match status" value="1"/>
</dbReference>
<protein>
    <recommendedName>
        <fullName evidence="3">Secretion system C-terminal sorting domain-containing protein</fullName>
    </recommendedName>
</protein>
<dbReference type="Proteomes" id="UP000051096">
    <property type="component" value="Unassembled WGS sequence"/>
</dbReference>
<dbReference type="SUPFAM" id="SSF50939">
    <property type="entry name" value="Sialidases"/>
    <property type="match status" value="1"/>
</dbReference>
<dbReference type="InterPro" id="IPR036278">
    <property type="entry name" value="Sialidase_sf"/>
</dbReference>
<dbReference type="CDD" id="cd15482">
    <property type="entry name" value="Sialidase_non-viral"/>
    <property type="match status" value="1"/>
</dbReference>
<comment type="caution">
    <text evidence="1">The sequence shown here is derived from an EMBL/GenBank/DDBJ whole genome shotgun (WGS) entry which is preliminary data.</text>
</comment>
<dbReference type="PATRIC" id="fig|1703780.3.peg.2475"/>
<dbReference type="Gene3D" id="2.120.10.10">
    <property type="match status" value="1"/>
</dbReference>
<name>A0A0S8GGS5_UNCW3</name>
<evidence type="ECO:0008006" key="3">
    <source>
        <dbReference type="Google" id="ProtNLM"/>
    </source>
</evidence>
<dbReference type="AlphaFoldDB" id="A0A0S8GGS5"/>
<sequence length="564" mass="61743">MKRLLVLFVLVFICLAYEMPMKKDYADDVSVQPKARTSQRDRILITPIGDIRAIMGPQGKNIAVSAGGEAIAVIFGDPTPDPQNFMEVKIAYSTDDGETWTIYGPFSGEYARLYPGVDGSPDFDANPGELFFSFQESPYGYAAGNLKTMIEEGTPAASSPSTPLALPQAGGPDLCPWHTGIAVCPDNPSHLIVNAYSYLNNGNNHLYAWVSEDGGYTWSDTIRVAQGIDPVEGSSGAGKCRQGTGDYAMIAFHDTVTVGGTAVTAPHHIESTDGGYTWTNWTELPVPAIYDSSQFWWHELDCEVINGEPWAVHTDITTTGGMWLYHGTGSPGSWTWEVWDVRELGAVSTWIADTLFSAAPSQYPSISYDPVSGMILVSYKGNYYKGDNATWATYNGAHIGGVYTYDNGQTWIVSDVLSEPQVGTIVWGDWSATEVAHRLVNTGDSVYAYATWGHEAELNLYFERGAIKRFTGIAETDEHNVRTELVLTPTICADHCYATFSLSRPRDVELTLFDATGRRVLNIFSGTCDGLQKIDIPTSRLTNGAYFLILKTGNSATMRKLIKM</sequence>
<evidence type="ECO:0000313" key="2">
    <source>
        <dbReference type="Proteomes" id="UP000051096"/>
    </source>
</evidence>
<dbReference type="EMBL" id="LJUO01000038">
    <property type="protein sequence ID" value="KPK72215.1"/>
    <property type="molecule type" value="Genomic_DNA"/>
</dbReference>
<organism evidence="1 2">
    <name type="scientific">candidate division WOR_3 bacterium SM23_60</name>
    <dbReference type="NCBI Taxonomy" id="1703780"/>
    <lineage>
        <taxon>Bacteria</taxon>
        <taxon>Bacteria division WOR-3</taxon>
    </lineage>
</organism>
<gene>
    <name evidence="1" type="ORF">AMJ87_05430</name>
</gene>
<proteinExistence type="predicted"/>
<accession>A0A0S8GGS5</accession>
<evidence type="ECO:0000313" key="1">
    <source>
        <dbReference type="EMBL" id="KPK72215.1"/>
    </source>
</evidence>
<reference evidence="1 2" key="1">
    <citation type="journal article" date="2015" name="Microbiome">
        <title>Genomic resolution of linkages in carbon, nitrogen, and sulfur cycling among widespread estuary sediment bacteria.</title>
        <authorList>
            <person name="Baker B.J."/>
            <person name="Lazar C.S."/>
            <person name="Teske A.P."/>
            <person name="Dick G.J."/>
        </authorList>
    </citation>
    <scope>NUCLEOTIDE SEQUENCE [LARGE SCALE GENOMIC DNA]</scope>
    <source>
        <strain evidence="1">SM23_60</strain>
    </source>
</reference>
<dbReference type="InterPro" id="IPR026444">
    <property type="entry name" value="Secre_tail"/>
</dbReference>